<feature type="chain" id="PRO_5036779150" description="histidine kinase" evidence="10">
    <location>
        <begin position="22"/>
        <end position="716"/>
    </location>
</feature>
<dbReference type="Gene3D" id="2.60.40.10">
    <property type="entry name" value="Immunoglobulins"/>
    <property type="match status" value="1"/>
</dbReference>
<dbReference type="InterPro" id="IPR003594">
    <property type="entry name" value="HATPase_dom"/>
</dbReference>
<feature type="signal peptide" evidence="10">
    <location>
        <begin position="1"/>
        <end position="21"/>
    </location>
</feature>
<dbReference type="InterPro" id="IPR004358">
    <property type="entry name" value="Sig_transdc_His_kin-like_C"/>
</dbReference>
<keyword evidence="3" id="KW-0808">Transferase</keyword>
<dbReference type="Gene3D" id="3.30.565.10">
    <property type="entry name" value="Histidine kinase-like ATPase, C-terminal domain"/>
    <property type="match status" value="1"/>
</dbReference>
<dbReference type="SUPFAM" id="SSF55874">
    <property type="entry name" value="ATPase domain of HSP90 chaperone/DNA topoisomerase II/histidine kinase"/>
    <property type="match status" value="1"/>
</dbReference>
<dbReference type="AlphaFoldDB" id="A0A974WJN0"/>
<dbReference type="GO" id="GO:0005524">
    <property type="term" value="F:ATP binding"/>
    <property type="evidence" value="ECO:0007669"/>
    <property type="project" value="UniProtKB-KW"/>
</dbReference>
<dbReference type="InterPro" id="IPR036890">
    <property type="entry name" value="HATPase_C_sf"/>
</dbReference>
<feature type="coiled-coil region" evidence="8">
    <location>
        <begin position="453"/>
        <end position="487"/>
    </location>
</feature>
<feature type="domain" description="Histidine kinase" evidence="11">
    <location>
        <begin position="494"/>
        <end position="709"/>
    </location>
</feature>
<dbReference type="SMART" id="SM00387">
    <property type="entry name" value="HATPase_c"/>
    <property type="match status" value="1"/>
</dbReference>
<dbReference type="EMBL" id="CP070608">
    <property type="protein sequence ID" value="QSE96573.1"/>
    <property type="molecule type" value="Genomic_DNA"/>
</dbReference>
<dbReference type="Pfam" id="PF02518">
    <property type="entry name" value="HATPase_c"/>
    <property type="match status" value="1"/>
</dbReference>
<evidence type="ECO:0000256" key="10">
    <source>
        <dbReference type="SAM" id="SignalP"/>
    </source>
</evidence>
<evidence type="ECO:0000256" key="1">
    <source>
        <dbReference type="ARBA" id="ARBA00000085"/>
    </source>
</evidence>
<organism evidence="12 13">
    <name type="scientific">Fulvivirga lutea</name>
    <dbReference type="NCBI Taxonomy" id="2810512"/>
    <lineage>
        <taxon>Bacteria</taxon>
        <taxon>Pseudomonadati</taxon>
        <taxon>Bacteroidota</taxon>
        <taxon>Cytophagia</taxon>
        <taxon>Cytophagales</taxon>
        <taxon>Fulvivirgaceae</taxon>
        <taxon>Fulvivirga</taxon>
    </lineage>
</organism>
<keyword evidence="6" id="KW-0067">ATP-binding</keyword>
<keyword evidence="8" id="KW-0175">Coiled coil</keyword>
<dbReference type="PANTHER" id="PTHR42878">
    <property type="entry name" value="TWO-COMPONENT HISTIDINE KINASE"/>
    <property type="match status" value="1"/>
</dbReference>
<keyword evidence="9" id="KW-0812">Transmembrane</keyword>
<keyword evidence="4" id="KW-0547">Nucleotide-binding</keyword>
<keyword evidence="5" id="KW-0418">Kinase</keyword>
<feature type="transmembrane region" description="Helical" evidence="9">
    <location>
        <begin position="425"/>
        <end position="444"/>
    </location>
</feature>
<dbReference type="Proteomes" id="UP000662783">
    <property type="component" value="Chromosome"/>
</dbReference>
<comment type="catalytic activity">
    <reaction evidence="1">
        <text>ATP + protein L-histidine = ADP + protein N-phospho-L-histidine.</text>
        <dbReference type="EC" id="2.7.13.3"/>
    </reaction>
</comment>
<evidence type="ECO:0000256" key="8">
    <source>
        <dbReference type="SAM" id="Coils"/>
    </source>
</evidence>
<evidence type="ECO:0000259" key="11">
    <source>
        <dbReference type="PROSITE" id="PS50109"/>
    </source>
</evidence>
<dbReference type="Gene3D" id="2.130.10.10">
    <property type="entry name" value="YVTN repeat-like/Quinoprotein amine dehydrogenase"/>
    <property type="match status" value="1"/>
</dbReference>
<dbReference type="InterPro" id="IPR050351">
    <property type="entry name" value="BphY/WalK/GraS-like"/>
</dbReference>
<dbReference type="PRINTS" id="PR00344">
    <property type="entry name" value="BCTRLSENSOR"/>
</dbReference>
<keyword evidence="9" id="KW-0472">Membrane</keyword>
<accession>A0A974WJN0</accession>
<dbReference type="InterPro" id="IPR011123">
    <property type="entry name" value="Y_Y_Y"/>
</dbReference>
<dbReference type="InterPro" id="IPR013783">
    <property type="entry name" value="Ig-like_fold"/>
</dbReference>
<keyword evidence="9" id="KW-1133">Transmembrane helix</keyword>
<evidence type="ECO:0000256" key="2">
    <source>
        <dbReference type="ARBA" id="ARBA00012438"/>
    </source>
</evidence>
<dbReference type="PROSITE" id="PS51257">
    <property type="entry name" value="PROKAR_LIPOPROTEIN"/>
    <property type="match status" value="1"/>
</dbReference>
<dbReference type="RefSeq" id="WP_205721087.1">
    <property type="nucleotide sequence ID" value="NZ_CP070608.1"/>
</dbReference>
<keyword evidence="7" id="KW-0902">Two-component regulatory system</keyword>
<evidence type="ECO:0000256" key="7">
    <source>
        <dbReference type="ARBA" id="ARBA00023012"/>
    </source>
</evidence>
<evidence type="ECO:0000256" key="5">
    <source>
        <dbReference type="ARBA" id="ARBA00022777"/>
    </source>
</evidence>
<evidence type="ECO:0000256" key="6">
    <source>
        <dbReference type="ARBA" id="ARBA00022840"/>
    </source>
</evidence>
<evidence type="ECO:0000256" key="4">
    <source>
        <dbReference type="ARBA" id="ARBA00022741"/>
    </source>
</evidence>
<dbReference type="Pfam" id="PF07495">
    <property type="entry name" value="Y_Y_Y"/>
    <property type="match status" value="1"/>
</dbReference>
<dbReference type="InterPro" id="IPR036097">
    <property type="entry name" value="HisK_dim/P_sf"/>
</dbReference>
<dbReference type="EC" id="2.7.13.3" evidence="2"/>
<evidence type="ECO:0000313" key="13">
    <source>
        <dbReference type="Proteomes" id="UP000662783"/>
    </source>
</evidence>
<dbReference type="KEGG" id="fuv:JR347_13320"/>
<sequence>MRLIAFTLLFITFGCSTIAQSLDSVAIKNFGTGDYKAASANYSVVMDEMGVLYFANENGILKYDGSEWELIPIVNFGGVYSINISDDGKFYVGGINEYGYLERDSSDGFTYHSLRSSLTKQHEFGAFWQIETVGQDVYFASYEGIVKYDGEGSKHIDINNSGIFVLNNEVIASKFNEYLYKVKGDTTELLNNQFKWKEDNVYSALKSLTDESYVFATSENGLFKYFPQKNEMVQFESSDDEYLKKYGIYDAHIFRDSLYAFSSWSGGLIIMDKYGKILSKIDKSQGMQSNALHDFVVDKRGHVWAGRPTGISYIQWSTDFVQVGYVPKTYITKVRSKYDLDDNLRSLEFHFATPGYDKSDLQYSYYLDGYDQGFGDWVSDVKKEYTNLDGGEYAFKVKAKLPDGSSTQMQVHSFKIPIPWYKTKLFIFLAVLAISALIFVIFRFRTKRLKLLNKRLERIINNRTQELIQQREQLRQANDELIITNTELDNFVYRSSHDLVAPLKSLKGLINLARAEEPNERQSEYLKMMNSSVAKLEDFIKSIMEYSINSKREVVKNDVLLDGIIEGICQDLKYYDNADRVTFYRNYDKDLTIKSDESRLKIVLSNLITNCIKYHNYDQDAPKIEVNVDLNYPKGISTIEIVDNGMGIDKEHLDKIFNMFFRASSDKAEGSGLGLYIVKDTVTKIGGQIDVDSEIGKGTVFKVTLYDSLEVVHEKA</sequence>
<dbReference type="InterPro" id="IPR005467">
    <property type="entry name" value="His_kinase_dom"/>
</dbReference>
<dbReference type="PANTHER" id="PTHR42878:SF7">
    <property type="entry name" value="SENSOR HISTIDINE KINASE GLRK"/>
    <property type="match status" value="1"/>
</dbReference>
<dbReference type="GO" id="GO:0000155">
    <property type="term" value="F:phosphorelay sensor kinase activity"/>
    <property type="evidence" value="ECO:0007669"/>
    <property type="project" value="InterPro"/>
</dbReference>
<evidence type="ECO:0000256" key="3">
    <source>
        <dbReference type="ARBA" id="ARBA00022679"/>
    </source>
</evidence>
<dbReference type="SUPFAM" id="SSF47384">
    <property type="entry name" value="Homodimeric domain of signal transducing histidine kinase"/>
    <property type="match status" value="1"/>
</dbReference>
<dbReference type="PROSITE" id="PS50109">
    <property type="entry name" value="HIS_KIN"/>
    <property type="match status" value="1"/>
</dbReference>
<evidence type="ECO:0000256" key="9">
    <source>
        <dbReference type="SAM" id="Phobius"/>
    </source>
</evidence>
<reference evidence="12" key="1">
    <citation type="submission" date="2021-02" db="EMBL/GenBank/DDBJ databases">
        <title>Fulvivirga sp. S481 isolated from sea water.</title>
        <authorList>
            <person name="Bae S.S."/>
            <person name="Baek K."/>
        </authorList>
    </citation>
    <scope>NUCLEOTIDE SEQUENCE</scope>
    <source>
        <strain evidence="12">S481</strain>
    </source>
</reference>
<keyword evidence="10" id="KW-0732">Signal</keyword>
<name>A0A974WJN0_9BACT</name>
<protein>
    <recommendedName>
        <fullName evidence="2">histidine kinase</fullName>
        <ecNumber evidence="2">2.7.13.3</ecNumber>
    </recommendedName>
</protein>
<dbReference type="GO" id="GO:0000156">
    <property type="term" value="F:phosphorelay response regulator activity"/>
    <property type="evidence" value="ECO:0007669"/>
    <property type="project" value="TreeGrafter"/>
</dbReference>
<dbReference type="GO" id="GO:0030295">
    <property type="term" value="F:protein kinase activator activity"/>
    <property type="evidence" value="ECO:0007669"/>
    <property type="project" value="TreeGrafter"/>
</dbReference>
<gene>
    <name evidence="12" type="ORF">JR347_13320</name>
</gene>
<keyword evidence="13" id="KW-1185">Reference proteome</keyword>
<dbReference type="SUPFAM" id="SSF63825">
    <property type="entry name" value="YWTD domain"/>
    <property type="match status" value="1"/>
</dbReference>
<proteinExistence type="predicted"/>
<dbReference type="GO" id="GO:0007234">
    <property type="term" value="P:osmosensory signaling via phosphorelay pathway"/>
    <property type="evidence" value="ECO:0007669"/>
    <property type="project" value="TreeGrafter"/>
</dbReference>
<evidence type="ECO:0000313" key="12">
    <source>
        <dbReference type="EMBL" id="QSE96573.1"/>
    </source>
</evidence>
<dbReference type="InterPro" id="IPR015943">
    <property type="entry name" value="WD40/YVTN_repeat-like_dom_sf"/>
</dbReference>
<dbReference type="Gene3D" id="1.10.287.130">
    <property type="match status" value="1"/>
</dbReference>